<sequence>MDELQILIDLHKHADRQGPGGDAETALALDLAGVDRAAPLAVADIGCGTGASALLLARLLPNARITAVDFLADFLDVLQARAARAGVAERITPLACSMDELPFADGQFDLIWSEGAIYNIGFEAGVAGWRRFLKPGGLLVVSEITWTTASRPAELQAHWDGEYPEIAPASAKIGVLEQQAYSPVAYFTLPEHCWLENYYRPMQARFADFLARQDHSAAARAVVAAEQREIDLYERYKDHVSYGVYVARKLG</sequence>
<feature type="domain" description="Methyltransferase" evidence="1">
    <location>
        <begin position="42"/>
        <end position="137"/>
    </location>
</feature>
<organism evidence="2 3">
    <name type="scientific">Thauera sedimentorum</name>
    <dbReference type="NCBI Taxonomy" id="2767595"/>
    <lineage>
        <taxon>Bacteria</taxon>
        <taxon>Pseudomonadati</taxon>
        <taxon>Pseudomonadota</taxon>
        <taxon>Betaproteobacteria</taxon>
        <taxon>Rhodocyclales</taxon>
        <taxon>Zoogloeaceae</taxon>
        <taxon>Thauera</taxon>
    </lineage>
</organism>
<dbReference type="SUPFAM" id="SSF53335">
    <property type="entry name" value="S-adenosyl-L-methionine-dependent methyltransferases"/>
    <property type="match status" value="1"/>
</dbReference>
<evidence type="ECO:0000313" key="3">
    <source>
        <dbReference type="Proteomes" id="UP000603602"/>
    </source>
</evidence>
<proteinExistence type="predicted"/>
<dbReference type="CDD" id="cd02440">
    <property type="entry name" value="AdoMet_MTases"/>
    <property type="match status" value="1"/>
</dbReference>
<dbReference type="Gene3D" id="3.40.50.150">
    <property type="entry name" value="Vaccinia Virus protein VP39"/>
    <property type="match status" value="1"/>
</dbReference>
<dbReference type="PANTHER" id="PTHR43464">
    <property type="entry name" value="METHYLTRANSFERASE"/>
    <property type="match status" value="1"/>
</dbReference>
<gene>
    <name evidence="2" type="ORF">IFO67_08415</name>
</gene>
<evidence type="ECO:0000259" key="1">
    <source>
        <dbReference type="Pfam" id="PF13649"/>
    </source>
</evidence>
<dbReference type="EMBL" id="JACYTO010000001">
    <property type="protein sequence ID" value="MBD8502903.1"/>
    <property type="molecule type" value="Genomic_DNA"/>
</dbReference>
<name>A0ABR9B962_9RHOO</name>
<dbReference type="InterPro" id="IPR029063">
    <property type="entry name" value="SAM-dependent_MTases_sf"/>
</dbReference>
<reference evidence="3" key="1">
    <citation type="submission" date="2023-07" db="EMBL/GenBank/DDBJ databases">
        <title>Thauera sp. CAU 1555 isolated from sand of Yaerae Beach.</title>
        <authorList>
            <person name="Kim W."/>
        </authorList>
    </citation>
    <scope>NUCLEOTIDE SEQUENCE [LARGE SCALE GENOMIC DNA]</scope>
    <source>
        <strain evidence="3">CAU 1555</strain>
    </source>
</reference>
<dbReference type="GO" id="GO:0032259">
    <property type="term" value="P:methylation"/>
    <property type="evidence" value="ECO:0007669"/>
    <property type="project" value="UniProtKB-KW"/>
</dbReference>
<protein>
    <submittedName>
        <fullName evidence="2">Class I SAM-dependent methyltransferase</fullName>
    </submittedName>
</protein>
<dbReference type="Proteomes" id="UP000603602">
    <property type="component" value="Unassembled WGS sequence"/>
</dbReference>
<keyword evidence="2" id="KW-0489">Methyltransferase</keyword>
<dbReference type="InterPro" id="IPR041698">
    <property type="entry name" value="Methyltransf_25"/>
</dbReference>
<dbReference type="GO" id="GO:0008168">
    <property type="term" value="F:methyltransferase activity"/>
    <property type="evidence" value="ECO:0007669"/>
    <property type="project" value="UniProtKB-KW"/>
</dbReference>
<dbReference type="RefSeq" id="WP_187717650.1">
    <property type="nucleotide sequence ID" value="NZ_JACTAH010000001.1"/>
</dbReference>
<keyword evidence="2" id="KW-0808">Transferase</keyword>
<dbReference type="Pfam" id="PF13649">
    <property type="entry name" value="Methyltransf_25"/>
    <property type="match status" value="1"/>
</dbReference>
<comment type="caution">
    <text evidence="2">The sequence shown here is derived from an EMBL/GenBank/DDBJ whole genome shotgun (WGS) entry which is preliminary data.</text>
</comment>
<dbReference type="PANTHER" id="PTHR43464:SF78">
    <property type="entry name" value="SLR1117 PROTEIN"/>
    <property type="match status" value="1"/>
</dbReference>
<accession>A0ABR9B962</accession>
<evidence type="ECO:0000313" key="2">
    <source>
        <dbReference type="EMBL" id="MBD8502903.1"/>
    </source>
</evidence>
<keyword evidence="3" id="KW-1185">Reference proteome</keyword>